<dbReference type="InterPro" id="IPR007016">
    <property type="entry name" value="O-antigen_ligase-rel_domated"/>
</dbReference>
<keyword evidence="8" id="KW-1185">Reference proteome</keyword>
<feature type="transmembrane region" description="Helical" evidence="5">
    <location>
        <begin position="347"/>
        <end position="363"/>
    </location>
</feature>
<evidence type="ECO:0000256" key="3">
    <source>
        <dbReference type="ARBA" id="ARBA00022989"/>
    </source>
</evidence>
<evidence type="ECO:0000256" key="5">
    <source>
        <dbReference type="SAM" id="Phobius"/>
    </source>
</evidence>
<gene>
    <name evidence="7" type="ORF">L0668_06505</name>
</gene>
<evidence type="ECO:0000259" key="6">
    <source>
        <dbReference type="Pfam" id="PF04932"/>
    </source>
</evidence>
<dbReference type="Pfam" id="PF04932">
    <property type="entry name" value="Wzy_C"/>
    <property type="match status" value="1"/>
</dbReference>
<feature type="transmembrane region" description="Helical" evidence="5">
    <location>
        <begin position="81"/>
        <end position="98"/>
    </location>
</feature>
<feature type="domain" description="O-antigen ligase-related" evidence="6">
    <location>
        <begin position="184"/>
        <end position="320"/>
    </location>
</feature>
<name>A0ABS9D503_9ALTE</name>
<reference evidence="7 8" key="1">
    <citation type="submission" date="2022-01" db="EMBL/GenBank/DDBJ databases">
        <title>Paraglaciecola sp. G1-23.</title>
        <authorList>
            <person name="Jin M.S."/>
            <person name="Han D.M."/>
            <person name="Kim H.M."/>
            <person name="Jeon C.O."/>
        </authorList>
    </citation>
    <scope>NUCLEOTIDE SEQUENCE [LARGE SCALE GENOMIC DNA]</scope>
    <source>
        <strain evidence="7 8">G1-23</strain>
    </source>
</reference>
<dbReference type="Proteomes" id="UP001521137">
    <property type="component" value="Unassembled WGS sequence"/>
</dbReference>
<evidence type="ECO:0000313" key="8">
    <source>
        <dbReference type="Proteomes" id="UP001521137"/>
    </source>
</evidence>
<evidence type="ECO:0000256" key="4">
    <source>
        <dbReference type="ARBA" id="ARBA00023136"/>
    </source>
</evidence>
<evidence type="ECO:0000313" key="7">
    <source>
        <dbReference type="EMBL" id="MCF2947749.1"/>
    </source>
</evidence>
<dbReference type="PANTHER" id="PTHR37422">
    <property type="entry name" value="TEICHURONIC ACID BIOSYNTHESIS PROTEIN TUAE"/>
    <property type="match status" value="1"/>
</dbReference>
<accession>A0ABS9D503</accession>
<evidence type="ECO:0000256" key="2">
    <source>
        <dbReference type="ARBA" id="ARBA00022692"/>
    </source>
</evidence>
<feature type="transmembrane region" description="Helical" evidence="5">
    <location>
        <begin position="184"/>
        <end position="213"/>
    </location>
</feature>
<proteinExistence type="predicted"/>
<feature type="transmembrane region" description="Helical" evidence="5">
    <location>
        <begin position="105"/>
        <end position="122"/>
    </location>
</feature>
<keyword evidence="3 5" id="KW-1133">Transmembrane helix</keyword>
<feature type="transmembrane region" description="Helical" evidence="5">
    <location>
        <begin position="219"/>
        <end position="237"/>
    </location>
</feature>
<organism evidence="7 8">
    <name type="scientific">Paraglaciecola algarum</name>
    <dbReference type="NCBI Taxonomy" id="3050085"/>
    <lineage>
        <taxon>Bacteria</taxon>
        <taxon>Pseudomonadati</taxon>
        <taxon>Pseudomonadota</taxon>
        <taxon>Gammaproteobacteria</taxon>
        <taxon>Alteromonadales</taxon>
        <taxon>Alteromonadaceae</taxon>
        <taxon>Paraglaciecola</taxon>
    </lineage>
</organism>
<dbReference type="InterPro" id="IPR051533">
    <property type="entry name" value="WaaL-like"/>
</dbReference>
<comment type="subcellular location">
    <subcellularLocation>
        <location evidence="1">Membrane</location>
        <topology evidence="1">Multi-pass membrane protein</topology>
    </subcellularLocation>
</comment>
<keyword evidence="4 5" id="KW-0472">Membrane</keyword>
<dbReference type="RefSeq" id="WP_235311284.1">
    <property type="nucleotide sequence ID" value="NZ_JAKGAS010000003.1"/>
</dbReference>
<protein>
    <submittedName>
        <fullName evidence="7">O-antigen ligase family protein</fullName>
    </submittedName>
</protein>
<keyword evidence="7" id="KW-0436">Ligase</keyword>
<feature type="transmembrane region" description="Helical" evidence="5">
    <location>
        <begin position="154"/>
        <end position="172"/>
    </location>
</feature>
<feature type="transmembrane region" description="Helical" evidence="5">
    <location>
        <begin position="305"/>
        <end position="326"/>
    </location>
</feature>
<feature type="transmembrane region" description="Helical" evidence="5">
    <location>
        <begin position="12"/>
        <end position="31"/>
    </location>
</feature>
<keyword evidence="2 5" id="KW-0812">Transmembrane</keyword>
<dbReference type="PANTHER" id="PTHR37422:SF13">
    <property type="entry name" value="LIPOPOLYSACCHARIDE BIOSYNTHESIS PROTEIN PA4999-RELATED"/>
    <property type="match status" value="1"/>
</dbReference>
<feature type="transmembrane region" description="Helical" evidence="5">
    <location>
        <begin position="51"/>
        <end position="69"/>
    </location>
</feature>
<sequence>MSVMAPQYIWFWVFDGVPAFSIAAGTVLAIFTIQALTHKLDFSVYKYKQNLLLIIFWIMFNLSDIFSPIGSFRSATSSELVLHIFNIIMLMYFVSLPLINTEQSLKVMALLFAGLVFYYVYWSNDQYFSWNMSQFNKGRLMGPLDSPYRDENKFAMLFVTGMPFLLFGVFYFRSLIIRGIFGLGLLFLWHSIILTGSRGGLLAVAVATIFSYFLIKSRIFGVMLVGGLVAAVIYQGGTLLTRTTDTIGAAEVQSEQAIDPRVQSWKVGLGLIAKFPILGVGVQRFQEATRIYYPQQNPYVAHNTFLNFAANTGITNGLIYLAFLWLQYKRFRKIRKKEKDPRSTITYLNNSIMAAFVGFYTGSMFLDLIIYEPFYLLLLLGILLEHIQSKKEKVTSIEGGTKTST</sequence>
<evidence type="ECO:0000256" key="1">
    <source>
        <dbReference type="ARBA" id="ARBA00004141"/>
    </source>
</evidence>
<dbReference type="GO" id="GO:0016874">
    <property type="term" value="F:ligase activity"/>
    <property type="evidence" value="ECO:0007669"/>
    <property type="project" value="UniProtKB-KW"/>
</dbReference>
<comment type="caution">
    <text evidence="7">The sequence shown here is derived from an EMBL/GenBank/DDBJ whole genome shotgun (WGS) entry which is preliminary data.</text>
</comment>
<dbReference type="EMBL" id="JAKGAS010000003">
    <property type="protein sequence ID" value="MCF2947749.1"/>
    <property type="molecule type" value="Genomic_DNA"/>
</dbReference>